<dbReference type="Gene3D" id="3.50.50.60">
    <property type="entry name" value="FAD/NAD(P)-binding domain"/>
    <property type="match status" value="1"/>
</dbReference>
<comment type="similarity">
    <text evidence="2">Belongs to the FAD-dependent glycerol-3-phosphate dehydrogenase family.</text>
</comment>
<proteinExistence type="inferred from homology"/>
<dbReference type="InterPro" id="IPR036188">
    <property type="entry name" value="FAD/NAD-bd_sf"/>
</dbReference>
<evidence type="ECO:0000259" key="8">
    <source>
        <dbReference type="Pfam" id="PF16901"/>
    </source>
</evidence>
<keyword evidence="6 9" id="KW-0560">Oxidoreductase</keyword>
<dbReference type="EC" id="1.-.-.-" evidence="9"/>
<dbReference type="SUPFAM" id="SSF51905">
    <property type="entry name" value="FAD/NAD(P)-binding domain"/>
    <property type="match status" value="1"/>
</dbReference>
<dbReference type="Pfam" id="PF01266">
    <property type="entry name" value="DAO"/>
    <property type="match status" value="1"/>
</dbReference>
<evidence type="ECO:0000256" key="6">
    <source>
        <dbReference type="ARBA" id="ARBA00023002"/>
    </source>
</evidence>
<evidence type="ECO:0000256" key="5">
    <source>
        <dbReference type="ARBA" id="ARBA00022827"/>
    </source>
</evidence>
<dbReference type="PANTHER" id="PTHR11985:SF35">
    <property type="entry name" value="ANAEROBIC GLYCEROL-3-PHOSPHATE DEHYDROGENASE SUBUNIT A"/>
    <property type="match status" value="1"/>
</dbReference>
<dbReference type="Proteomes" id="UP000831534">
    <property type="component" value="Chromosome"/>
</dbReference>
<dbReference type="EMBL" id="CP091521">
    <property type="protein sequence ID" value="XHH50080.1"/>
    <property type="molecule type" value="Genomic_DNA"/>
</dbReference>
<keyword evidence="5" id="KW-0274">FAD</keyword>
<feature type="domain" description="Alpha-glycerophosphate oxidase C-terminal" evidence="8">
    <location>
        <begin position="396"/>
        <end position="504"/>
    </location>
</feature>
<evidence type="ECO:0000256" key="4">
    <source>
        <dbReference type="ARBA" id="ARBA00022798"/>
    </source>
</evidence>
<dbReference type="KEGG" id="ckh:LVJ77_12095"/>
<dbReference type="InterPro" id="IPR006076">
    <property type="entry name" value="FAD-dep_OxRdtase"/>
</dbReference>
<evidence type="ECO:0000313" key="9">
    <source>
        <dbReference type="EMBL" id="XHH50080.1"/>
    </source>
</evidence>
<dbReference type="RefSeq" id="WP_027008890.1">
    <property type="nucleotide sequence ID" value="NZ_CP091521.1"/>
</dbReference>
<keyword evidence="4" id="KW-0319">Glycerol metabolism</keyword>
<dbReference type="Pfam" id="PF16901">
    <property type="entry name" value="DAO_C"/>
    <property type="match status" value="1"/>
</dbReference>
<feature type="domain" description="FAD dependent oxidoreductase" evidence="7">
    <location>
        <begin position="17"/>
        <end position="375"/>
    </location>
</feature>
<evidence type="ECO:0000259" key="7">
    <source>
        <dbReference type="Pfam" id="PF01266"/>
    </source>
</evidence>
<dbReference type="Gene3D" id="3.30.9.10">
    <property type="entry name" value="D-Amino Acid Oxidase, subunit A, domain 2"/>
    <property type="match status" value="1"/>
</dbReference>
<dbReference type="AlphaFoldDB" id="A0ABD8B7V9"/>
<sequence length="530" mass="57274">MDRISHLAQLDGHTVWDIIIIGGGATGLGIALDAATRGYRTLLLEARDFAKGTSSRSTKLLHGGVRYLAQGNIDLVMEALRERGRLAQNAPHLFHKQPFIIPCRSTCDAAYYTAGLWLYDRLAGKRGIGRTRYLGGSEARRRMSAVKSERLAAAVCYFDGQFDDARLAVSLAQTVADHGGTVLNYCAVTALQKDASGNVCGVRCRDELNGKEYQLSAKCVVNAAGAFADQVLAWDTPAAAPRILLSQGIHLVLDGGFLPGTDALMVPKTSDGRVLFAIPWHGKLLAGTTDTAVPAADYEPQPLPEEIRFILDTLSEYLNRAPTLADVKSVFVGLRPLVKPANAAQSSKEVSRSHVVEVSASGLVNIFGGKWTTYRQMAQDGIDKAIAHGLLPAAPCRTENLPLHGAHGAKEGFGESRLSVYGGDAEQITALEQSDDKLAQRLHPDHPYTYAQVQWAVRHEAAQTLEDVLARRIRLLFLDAAAAIAAAPDTAAFIGTLAGWDETRVRRECENFVSLAKQYLPDIDENTPAN</sequence>
<dbReference type="GO" id="GO:0006071">
    <property type="term" value="P:glycerol metabolic process"/>
    <property type="evidence" value="ECO:0007669"/>
    <property type="project" value="UniProtKB-KW"/>
</dbReference>
<accession>A0ABD8B7V9</accession>
<dbReference type="PRINTS" id="PR01001">
    <property type="entry name" value="FADG3PDH"/>
</dbReference>
<dbReference type="GO" id="GO:0016491">
    <property type="term" value="F:oxidoreductase activity"/>
    <property type="evidence" value="ECO:0007669"/>
    <property type="project" value="UniProtKB-KW"/>
</dbReference>
<evidence type="ECO:0000256" key="2">
    <source>
        <dbReference type="ARBA" id="ARBA00007330"/>
    </source>
</evidence>
<evidence type="ECO:0000313" key="10">
    <source>
        <dbReference type="Proteomes" id="UP000831534"/>
    </source>
</evidence>
<dbReference type="InterPro" id="IPR000447">
    <property type="entry name" value="G3P_DH_FAD-dep"/>
</dbReference>
<name>A0ABD8B7V9_9NEIS</name>
<reference evidence="9 10" key="1">
    <citation type="journal article" date="2022" name="Res Sq">
        <title>Evolution of multicellular longitudinally dividing oral cavity symbionts (Neisseriaceae).</title>
        <authorList>
            <person name="Nyongesa S."/>
            <person name="Weber P."/>
            <person name="Bernet E."/>
            <person name="Pullido F."/>
            <person name="Nieckarz M."/>
            <person name="Delaby M."/>
            <person name="Nieves C."/>
            <person name="Viehboeck T."/>
            <person name="Krause N."/>
            <person name="Rivera-Millot A."/>
            <person name="Nakamura A."/>
            <person name="Vischer N."/>
            <person name="VanNieuwenhze M."/>
            <person name="Brun Y."/>
            <person name="Cava F."/>
            <person name="Bulgheresi S."/>
            <person name="Veyrier F."/>
        </authorList>
    </citation>
    <scope>NUCLEOTIDE SEQUENCE [LARGE SCALE GENOMIC DNA]</scope>
    <source>
        <strain evidence="9 10">17694</strain>
    </source>
</reference>
<dbReference type="InterPro" id="IPR038299">
    <property type="entry name" value="DAO_C_sf"/>
</dbReference>
<dbReference type="PANTHER" id="PTHR11985">
    <property type="entry name" value="GLYCEROL-3-PHOSPHATE DEHYDROGENASE"/>
    <property type="match status" value="1"/>
</dbReference>
<dbReference type="PROSITE" id="PS00978">
    <property type="entry name" value="FAD_G3PDH_2"/>
    <property type="match status" value="1"/>
</dbReference>
<comment type="cofactor">
    <cofactor evidence="1">
        <name>FAD</name>
        <dbReference type="ChEBI" id="CHEBI:57692"/>
    </cofactor>
</comment>
<protein>
    <submittedName>
        <fullName evidence="9">Glycerol-3-phosphate dehydrogenase/oxidase</fullName>
        <ecNumber evidence="9">1.-.-.-</ecNumber>
    </submittedName>
</protein>
<evidence type="ECO:0000256" key="3">
    <source>
        <dbReference type="ARBA" id="ARBA00022630"/>
    </source>
</evidence>
<keyword evidence="10" id="KW-1185">Reference proteome</keyword>
<organism evidence="9 10">
    <name type="scientific">Conchiformibius kuhniae</name>
    <dbReference type="NCBI Taxonomy" id="211502"/>
    <lineage>
        <taxon>Bacteria</taxon>
        <taxon>Pseudomonadati</taxon>
        <taxon>Pseudomonadota</taxon>
        <taxon>Betaproteobacteria</taxon>
        <taxon>Neisseriales</taxon>
        <taxon>Neisseriaceae</taxon>
        <taxon>Conchiformibius</taxon>
    </lineage>
</organism>
<keyword evidence="3" id="KW-0285">Flavoprotein</keyword>
<dbReference type="Gene3D" id="1.10.8.870">
    <property type="entry name" value="Alpha-glycerophosphate oxidase, cap domain"/>
    <property type="match status" value="1"/>
</dbReference>
<gene>
    <name evidence="9" type="ORF">LVJ77_12095</name>
</gene>
<dbReference type="InterPro" id="IPR031656">
    <property type="entry name" value="DAO_C"/>
</dbReference>
<evidence type="ECO:0000256" key="1">
    <source>
        <dbReference type="ARBA" id="ARBA00001974"/>
    </source>
</evidence>